<dbReference type="PANTHER" id="PTHR43790">
    <property type="entry name" value="CARBOHYDRATE TRANSPORT ATP-BINDING PROTEIN MG119-RELATED"/>
    <property type="match status" value="1"/>
</dbReference>
<evidence type="ECO:0000313" key="11">
    <source>
        <dbReference type="Proteomes" id="UP000199520"/>
    </source>
</evidence>
<keyword evidence="2" id="KW-0813">Transport</keyword>
<evidence type="ECO:0000256" key="8">
    <source>
        <dbReference type="ARBA" id="ARBA00023136"/>
    </source>
</evidence>
<evidence type="ECO:0000256" key="7">
    <source>
        <dbReference type="ARBA" id="ARBA00022967"/>
    </source>
</evidence>
<reference evidence="11" key="1">
    <citation type="submission" date="2016-10" db="EMBL/GenBank/DDBJ databases">
        <authorList>
            <person name="Varghese N."/>
            <person name="Submissions S."/>
        </authorList>
    </citation>
    <scope>NUCLEOTIDE SEQUENCE [LARGE SCALE GENOMIC DNA]</scope>
    <source>
        <strain evidence="11">DSM 13327</strain>
    </source>
</reference>
<dbReference type="InterPro" id="IPR027417">
    <property type="entry name" value="P-loop_NTPase"/>
</dbReference>
<feature type="domain" description="ABC transporter" evidence="9">
    <location>
        <begin position="8"/>
        <end position="243"/>
    </location>
</feature>
<keyword evidence="5" id="KW-0547">Nucleotide-binding</keyword>
<dbReference type="Pfam" id="PF00005">
    <property type="entry name" value="ABC_tran"/>
    <property type="match status" value="2"/>
</dbReference>
<evidence type="ECO:0000256" key="4">
    <source>
        <dbReference type="ARBA" id="ARBA00022737"/>
    </source>
</evidence>
<dbReference type="AlphaFoldDB" id="A0A1I4IR52"/>
<dbReference type="PANTHER" id="PTHR43790:SF9">
    <property type="entry name" value="GALACTOFURANOSE TRANSPORTER ATP-BINDING PROTEIN YTFR"/>
    <property type="match status" value="1"/>
</dbReference>
<keyword evidence="11" id="KW-1185">Reference proteome</keyword>
<comment type="subcellular location">
    <subcellularLocation>
        <location evidence="1">Cell membrane</location>
        <topology evidence="1">Peripheral membrane protein</topology>
    </subcellularLocation>
</comment>
<evidence type="ECO:0000313" key="10">
    <source>
        <dbReference type="EMBL" id="SFL56848.1"/>
    </source>
</evidence>
<evidence type="ECO:0000256" key="5">
    <source>
        <dbReference type="ARBA" id="ARBA00022741"/>
    </source>
</evidence>
<dbReference type="STRING" id="1123291.SAMN04490355_100953"/>
<dbReference type="OrthoDB" id="9766104at2"/>
<keyword evidence="7" id="KW-1278">Translocase</keyword>
<dbReference type="InterPro" id="IPR003439">
    <property type="entry name" value="ABC_transporter-like_ATP-bd"/>
</dbReference>
<evidence type="ECO:0000259" key="9">
    <source>
        <dbReference type="PROSITE" id="PS50893"/>
    </source>
</evidence>
<dbReference type="InterPro" id="IPR003593">
    <property type="entry name" value="AAA+_ATPase"/>
</dbReference>
<dbReference type="InterPro" id="IPR017871">
    <property type="entry name" value="ABC_transporter-like_CS"/>
</dbReference>
<sequence>MDDANSLLKAKGICKAFPGVKALNNVDFELKPGEIHCLMGENGAGKSTLIKVLTGVDPLDAGDIFLDGKAIAPKSPHHAQQLGISTVYQEVNLCANLSVAENIFIGREPLRFGSIDWKEMNRKSQELLARLSLGIDVTQPLERYSVAIQQMVAIARALDISAKVLILDEPTSSLDAQEVEKLFGLMRKLKKQGLGIIFVTHFIEQVYDVSDKITILRNGELVGSYETVNLPRVQLIAKMIGKAFDGFESSCKTLKLDILQERRNNFLQVRGLGHKGSIHPFDLDICKGEVLGLVGLLGSGRTEVARTIFGIDKADSGEIVIEGQTVAIQSPADAIQYGLAYCSENRKTEGIIENLSVRENIILALQAKLGWMKHITKKRQDEISKKYIALLNIKTAGPEQLIKNLSGGNQQKVILARWLLTEPKLLILDEPTRGIDVGAKVEIQKLILSLAETGMSVVFISSELDESVRCSSRMAVLRDRVKIAEISGEEMEEKYIMQTIAGV</sequence>
<dbReference type="GO" id="GO:0016887">
    <property type="term" value="F:ATP hydrolysis activity"/>
    <property type="evidence" value="ECO:0007669"/>
    <property type="project" value="InterPro"/>
</dbReference>
<protein>
    <submittedName>
        <fullName evidence="10">Monosaccharide ABC transporter ATP-binding protein, CUT2 family</fullName>
    </submittedName>
</protein>
<evidence type="ECO:0000256" key="3">
    <source>
        <dbReference type="ARBA" id="ARBA00022475"/>
    </source>
</evidence>
<evidence type="ECO:0000256" key="1">
    <source>
        <dbReference type="ARBA" id="ARBA00004202"/>
    </source>
</evidence>
<dbReference type="PROSITE" id="PS00211">
    <property type="entry name" value="ABC_TRANSPORTER_1"/>
    <property type="match status" value="1"/>
</dbReference>
<dbReference type="EMBL" id="FOTS01000009">
    <property type="protein sequence ID" value="SFL56848.1"/>
    <property type="molecule type" value="Genomic_DNA"/>
</dbReference>
<keyword evidence="8" id="KW-0472">Membrane</keyword>
<name>A0A1I4IR52_9FIRM</name>
<dbReference type="GO" id="GO:0005886">
    <property type="term" value="C:plasma membrane"/>
    <property type="evidence" value="ECO:0007669"/>
    <property type="project" value="UniProtKB-SubCell"/>
</dbReference>
<dbReference type="Gene3D" id="3.40.50.300">
    <property type="entry name" value="P-loop containing nucleotide triphosphate hydrolases"/>
    <property type="match status" value="2"/>
</dbReference>
<keyword evidence="6 10" id="KW-0067">ATP-binding</keyword>
<evidence type="ECO:0000256" key="6">
    <source>
        <dbReference type="ARBA" id="ARBA00022840"/>
    </source>
</evidence>
<keyword evidence="3" id="KW-1003">Cell membrane</keyword>
<dbReference type="SUPFAM" id="SSF52540">
    <property type="entry name" value="P-loop containing nucleoside triphosphate hydrolases"/>
    <property type="match status" value="2"/>
</dbReference>
<dbReference type="RefSeq" id="WP_090934120.1">
    <property type="nucleotide sequence ID" value="NZ_FOTS01000009.1"/>
</dbReference>
<proteinExistence type="predicted"/>
<gene>
    <name evidence="10" type="ORF">SAMN04490355_100953</name>
</gene>
<dbReference type="PROSITE" id="PS50893">
    <property type="entry name" value="ABC_TRANSPORTER_2"/>
    <property type="match status" value="2"/>
</dbReference>
<dbReference type="InterPro" id="IPR050107">
    <property type="entry name" value="ABC_carbohydrate_import_ATPase"/>
</dbReference>
<dbReference type="SMART" id="SM00382">
    <property type="entry name" value="AAA"/>
    <property type="match status" value="2"/>
</dbReference>
<keyword evidence="4" id="KW-0677">Repeat</keyword>
<dbReference type="GO" id="GO:0005524">
    <property type="term" value="F:ATP binding"/>
    <property type="evidence" value="ECO:0007669"/>
    <property type="project" value="UniProtKB-KW"/>
</dbReference>
<dbReference type="Proteomes" id="UP000199520">
    <property type="component" value="Unassembled WGS sequence"/>
</dbReference>
<evidence type="ECO:0000256" key="2">
    <source>
        <dbReference type="ARBA" id="ARBA00022448"/>
    </source>
</evidence>
<organism evidence="10 11">
    <name type="scientific">Pelosinus propionicus DSM 13327</name>
    <dbReference type="NCBI Taxonomy" id="1123291"/>
    <lineage>
        <taxon>Bacteria</taxon>
        <taxon>Bacillati</taxon>
        <taxon>Bacillota</taxon>
        <taxon>Negativicutes</taxon>
        <taxon>Selenomonadales</taxon>
        <taxon>Sporomusaceae</taxon>
        <taxon>Pelosinus</taxon>
    </lineage>
</organism>
<dbReference type="CDD" id="cd03216">
    <property type="entry name" value="ABC_Carb_Monos_I"/>
    <property type="match status" value="1"/>
</dbReference>
<dbReference type="CDD" id="cd03215">
    <property type="entry name" value="ABC_Carb_Monos_II"/>
    <property type="match status" value="1"/>
</dbReference>
<feature type="domain" description="ABC transporter" evidence="9">
    <location>
        <begin position="261"/>
        <end position="500"/>
    </location>
</feature>
<dbReference type="FunFam" id="3.40.50.300:FF:000127">
    <property type="entry name" value="Ribose import ATP-binding protein RbsA"/>
    <property type="match status" value="1"/>
</dbReference>
<accession>A0A1I4IR52</accession>